<sequence length="259" mass="28985">MQEIAHSPWTVDTWISLQMKSQDIVLLFKLISLDLQAKGERVKKREFTVIRDLDEAMLLAPKEPQAYFDHFPNLRLAGNSEKIELSPAELWEGWEDIEDTESVPNIESYSVRALSASLMLSKSEVSNSMNRCREIGLIYSDLPSGKPTVRSMALLDFVKYAIRYVFPAKLGPIVRGIPTAFAAPIMAGKVMTGGDLIPVWPDAYGKSKGQEVLPLFRTVPGAVKKDELLYHFLALVDAIRIGGPREAKVADAILREWIL</sequence>
<evidence type="ECO:0000313" key="2">
    <source>
        <dbReference type="Proteomes" id="UP000182858"/>
    </source>
</evidence>
<keyword evidence="2" id="KW-1185">Reference proteome</keyword>
<dbReference type="Proteomes" id="UP000182858">
    <property type="component" value="Chromosome I"/>
</dbReference>
<organism evidence="1 2">
    <name type="scientific">Pseudomonas extremaustralis</name>
    <dbReference type="NCBI Taxonomy" id="359110"/>
    <lineage>
        <taxon>Bacteria</taxon>
        <taxon>Pseudomonadati</taxon>
        <taxon>Pseudomonadota</taxon>
        <taxon>Gammaproteobacteria</taxon>
        <taxon>Pseudomonadales</taxon>
        <taxon>Pseudomonadaceae</taxon>
        <taxon>Pseudomonas</taxon>
    </lineage>
</organism>
<protein>
    <recommendedName>
        <fullName evidence="3">MarR family transcriptional regulator</fullName>
    </recommendedName>
</protein>
<proteinExistence type="predicted"/>
<gene>
    <name evidence="1" type="ORF">SAMN05216591_4500</name>
</gene>
<reference evidence="1 2" key="1">
    <citation type="submission" date="2016-10" db="EMBL/GenBank/DDBJ databases">
        <authorList>
            <person name="Varghese N."/>
            <person name="Submissions S."/>
        </authorList>
    </citation>
    <scope>NUCLEOTIDE SEQUENCE [LARGE SCALE GENOMIC DNA]</scope>
    <source>
        <strain evidence="1 2">DSM 17835</strain>
    </source>
</reference>
<name>A0ABY0NRH1_9PSED</name>
<dbReference type="EMBL" id="LT629689">
    <property type="protein sequence ID" value="SDF95787.1"/>
    <property type="molecule type" value="Genomic_DNA"/>
</dbReference>
<evidence type="ECO:0000313" key="1">
    <source>
        <dbReference type="EMBL" id="SDF95787.1"/>
    </source>
</evidence>
<evidence type="ECO:0008006" key="3">
    <source>
        <dbReference type="Google" id="ProtNLM"/>
    </source>
</evidence>
<accession>A0ABY0NRH1</accession>